<accession>A0A5B7WY77</accession>
<dbReference type="RefSeq" id="WP_138926802.1">
    <property type="nucleotide sequence ID" value="NZ_CP162544.1"/>
</dbReference>
<dbReference type="InterPro" id="IPR025358">
    <property type="entry name" value="DUF4262"/>
</dbReference>
<dbReference type="AlphaFoldDB" id="A0A5B7WY77"/>
<proteinExistence type="predicted"/>
<protein>
    <recommendedName>
        <fullName evidence="3">DUF4262 domain-containing protein</fullName>
    </recommendedName>
</protein>
<evidence type="ECO:0000313" key="2">
    <source>
        <dbReference type="Proteomes" id="UP000307000"/>
    </source>
</evidence>
<gene>
    <name evidence="1" type="ORF">GcLGCM259_2447</name>
</gene>
<dbReference type="KEGG" id="gcr:GcLGCM259_2447"/>
<dbReference type="Proteomes" id="UP000307000">
    <property type="component" value="Chromosome"/>
</dbReference>
<keyword evidence="2" id="KW-1185">Reference proteome</keyword>
<evidence type="ECO:0008006" key="3">
    <source>
        <dbReference type="Google" id="ProtNLM"/>
    </source>
</evidence>
<reference evidence="1 2" key="1">
    <citation type="submission" date="2018-12" db="EMBL/GenBank/DDBJ databases">
        <title>Complete Genome Sequence of Glutamicibacter creatinolyticus strain LGCM259,isolated from an abscess of a 12-year-old mare in Italy.</title>
        <authorList>
            <person name="Santos R.G."/>
            <person name="Silva A.L."/>
            <person name="Seyffert N."/>
            <person name="Castro T.L.P."/>
            <person name="Attili A.R."/>
            <person name="Rifici C."/>
            <person name="Mazzullo G."/>
            <person name="Brenig B."/>
            <person name="Venanzi F."/>
            <person name="Azevedo V."/>
        </authorList>
    </citation>
    <scope>NUCLEOTIDE SEQUENCE [LARGE SCALE GENOMIC DNA]</scope>
    <source>
        <strain evidence="1 2">LGCM 259</strain>
    </source>
</reference>
<dbReference type="Pfam" id="PF14081">
    <property type="entry name" value="DUF4262"/>
    <property type="match status" value="1"/>
</dbReference>
<name>A0A5B7WY77_9MICC</name>
<dbReference type="EMBL" id="CP034412">
    <property type="protein sequence ID" value="QCY48154.1"/>
    <property type="molecule type" value="Genomic_DNA"/>
</dbReference>
<organism evidence="1 2">
    <name type="scientific">Glutamicibacter creatinolyticus</name>
    <dbReference type="NCBI Taxonomy" id="162496"/>
    <lineage>
        <taxon>Bacteria</taxon>
        <taxon>Bacillati</taxon>
        <taxon>Actinomycetota</taxon>
        <taxon>Actinomycetes</taxon>
        <taxon>Micrococcales</taxon>
        <taxon>Micrococcaceae</taxon>
        <taxon>Glutamicibacter</taxon>
    </lineage>
</organism>
<evidence type="ECO:0000313" key="1">
    <source>
        <dbReference type="EMBL" id="QCY48154.1"/>
    </source>
</evidence>
<sequence>MCMMCDGMSAAEVEAHINGQIAQNGYAVYCIQDPNPKRVFGYTVGLTRLGQPEFLVRGISEEDTLIMLNGLARQVLRGEYYDHGHTADWKDGRLMYFALKTGAGKYTLGVHRRYGLVARVLEVHLMKHGGPVRKAPNEAA</sequence>